<dbReference type="EMBL" id="JBBWWQ010000009">
    <property type="protein sequence ID" value="KAK8939022.1"/>
    <property type="molecule type" value="Genomic_DNA"/>
</dbReference>
<proteinExistence type="predicted"/>
<comment type="caution">
    <text evidence="1">The sequence shown here is derived from an EMBL/GenBank/DDBJ whole genome shotgun (WGS) entry which is preliminary data.</text>
</comment>
<name>A0AAP0BHG9_9ASPA</name>
<gene>
    <name evidence="1" type="ORF">KSP39_PZI010815</name>
</gene>
<dbReference type="AlphaFoldDB" id="A0AAP0BHG9"/>
<accession>A0AAP0BHG9</accession>
<reference evidence="1 2" key="1">
    <citation type="journal article" date="2022" name="Nat. Plants">
        <title>Genomes of leafy and leafless Platanthera orchids illuminate the evolution of mycoheterotrophy.</title>
        <authorList>
            <person name="Li M.H."/>
            <person name="Liu K.W."/>
            <person name="Li Z."/>
            <person name="Lu H.C."/>
            <person name="Ye Q.L."/>
            <person name="Zhang D."/>
            <person name="Wang J.Y."/>
            <person name="Li Y.F."/>
            <person name="Zhong Z.M."/>
            <person name="Liu X."/>
            <person name="Yu X."/>
            <person name="Liu D.K."/>
            <person name="Tu X.D."/>
            <person name="Liu B."/>
            <person name="Hao Y."/>
            <person name="Liao X.Y."/>
            <person name="Jiang Y.T."/>
            <person name="Sun W.H."/>
            <person name="Chen J."/>
            <person name="Chen Y.Q."/>
            <person name="Ai Y."/>
            <person name="Zhai J.W."/>
            <person name="Wu S.S."/>
            <person name="Zhou Z."/>
            <person name="Hsiao Y.Y."/>
            <person name="Wu W.L."/>
            <person name="Chen Y.Y."/>
            <person name="Lin Y.F."/>
            <person name="Hsu J.L."/>
            <person name="Li C.Y."/>
            <person name="Wang Z.W."/>
            <person name="Zhao X."/>
            <person name="Zhong W.Y."/>
            <person name="Ma X.K."/>
            <person name="Ma L."/>
            <person name="Huang J."/>
            <person name="Chen G.Z."/>
            <person name="Huang M.Z."/>
            <person name="Huang L."/>
            <person name="Peng D.H."/>
            <person name="Luo Y.B."/>
            <person name="Zou S.Q."/>
            <person name="Chen S.P."/>
            <person name="Lan S."/>
            <person name="Tsai W.C."/>
            <person name="Van de Peer Y."/>
            <person name="Liu Z.J."/>
        </authorList>
    </citation>
    <scope>NUCLEOTIDE SEQUENCE [LARGE SCALE GENOMIC DNA]</scope>
    <source>
        <strain evidence="1">Lor287</strain>
    </source>
</reference>
<keyword evidence="2" id="KW-1185">Reference proteome</keyword>
<sequence length="117" mass="13824">MPECPPHRSVVEELQQFGLESLVPTLHRPPFSPEDAMPPLIVWFDVRIFLFSCYQLLEVRVLHEALIQSKISDFKVTMAYNSTLGLCRDNALVHTFSFHFWYCIWKSYPMSFELYFC</sequence>
<evidence type="ECO:0000313" key="1">
    <source>
        <dbReference type="EMBL" id="KAK8939022.1"/>
    </source>
</evidence>
<organism evidence="1 2">
    <name type="scientific">Platanthera zijinensis</name>
    <dbReference type="NCBI Taxonomy" id="2320716"/>
    <lineage>
        <taxon>Eukaryota</taxon>
        <taxon>Viridiplantae</taxon>
        <taxon>Streptophyta</taxon>
        <taxon>Embryophyta</taxon>
        <taxon>Tracheophyta</taxon>
        <taxon>Spermatophyta</taxon>
        <taxon>Magnoliopsida</taxon>
        <taxon>Liliopsida</taxon>
        <taxon>Asparagales</taxon>
        <taxon>Orchidaceae</taxon>
        <taxon>Orchidoideae</taxon>
        <taxon>Orchideae</taxon>
        <taxon>Orchidinae</taxon>
        <taxon>Platanthera</taxon>
    </lineage>
</organism>
<evidence type="ECO:0000313" key="2">
    <source>
        <dbReference type="Proteomes" id="UP001418222"/>
    </source>
</evidence>
<dbReference type="Proteomes" id="UP001418222">
    <property type="component" value="Unassembled WGS sequence"/>
</dbReference>
<protein>
    <submittedName>
        <fullName evidence="1">Uncharacterized protein</fullName>
    </submittedName>
</protein>